<keyword evidence="2 5" id="KW-0032">Aminotransferase</keyword>
<dbReference type="SUPFAM" id="SSF53383">
    <property type="entry name" value="PLP-dependent transferases"/>
    <property type="match status" value="1"/>
</dbReference>
<evidence type="ECO:0000256" key="5">
    <source>
        <dbReference type="RuleBase" id="RU000481"/>
    </source>
</evidence>
<dbReference type="Gene3D" id="3.40.640.10">
    <property type="entry name" value="Type I PLP-dependent aspartate aminotransferase-like (Major domain)"/>
    <property type="match status" value="1"/>
</dbReference>
<dbReference type="InterPro" id="IPR015424">
    <property type="entry name" value="PyrdxlP-dep_Trfase"/>
</dbReference>
<keyword evidence="3 5" id="KW-0808">Transferase</keyword>
<comment type="similarity">
    <text evidence="5">Belongs to the class-I pyridoxal-phosphate-dependent aminotransferase family.</text>
</comment>
<evidence type="ECO:0000313" key="7">
    <source>
        <dbReference type="EMBL" id="CAE18645.1"/>
    </source>
</evidence>
<dbReference type="Gene3D" id="3.90.1150.10">
    <property type="entry name" value="Aspartate Aminotransferase, domain 1"/>
    <property type="match status" value="1"/>
</dbReference>
<evidence type="ECO:0000256" key="3">
    <source>
        <dbReference type="ARBA" id="ARBA00022679"/>
    </source>
</evidence>
<dbReference type="PANTHER" id="PTHR42885">
    <property type="entry name" value="HISTIDINOL-PHOSPHATE AMINOTRANSFERASE-RELATED"/>
    <property type="match status" value="1"/>
</dbReference>
<dbReference type="Proteomes" id="UP000001026">
    <property type="component" value="Chromosome"/>
</dbReference>
<dbReference type="AlphaFoldDB" id="Q7V397"/>
<feature type="domain" description="Aminotransferase class I/classII large" evidence="6">
    <location>
        <begin position="33"/>
        <end position="355"/>
    </location>
</feature>
<dbReference type="InterPro" id="IPR004839">
    <property type="entry name" value="Aminotransferase_I/II_large"/>
</dbReference>
<evidence type="ECO:0000313" key="8">
    <source>
        <dbReference type="Proteomes" id="UP000001026"/>
    </source>
</evidence>
<dbReference type="OrthoDB" id="9813612at2"/>
<dbReference type="RefSeq" id="WP_011131825.1">
    <property type="nucleotide sequence ID" value="NC_005072.1"/>
</dbReference>
<dbReference type="KEGG" id="pmm:PMM0186"/>
<dbReference type="EC" id="2.6.1.-" evidence="5"/>
<protein>
    <recommendedName>
        <fullName evidence="5">Aminotransferase</fullName>
        <ecNumber evidence="5">2.6.1.-</ecNumber>
    </recommendedName>
</protein>
<dbReference type="InterPro" id="IPR015421">
    <property type="entry name" value="PyrdxlP-dep_Trfase_major"/>
</dbReference>
<accession>Q7V397</accession>
<organism evidence="7 8">
    <name type="scientific">Prochlorococcus marinus subsp. pastoris (strain CCMP1986 / NIES-2087 / MED4)</name>
    <dbReference type="NCBI Taxonomy" id="59919"/>
    <lineage>
        <taxon>Bacteria</taxon>
        <taxon>Bacillati</taxon>
        <taxon>Cyanobacteriota</taxon>
        <taxon>Cyanophyceae</taxon>
        <taxon>Synechococcales</taxon>
        <taxon>Prochlorococcaceae</taxon>
        <taxon>Prochlorococcus</taxon>
    </lineage>
</organism>
<dbReference type="InterPro" id="IPR004838">
    <property type="entry name" value="NHTrfase_class1_PyrdxlP-BS"/>
</dbReference>
<gene>
    <name evidence="7" type="primary">hisC</name>
    <name evidence="7" type="ordered locus">PMM0186</name>
</gene>
<dbReference type="GO" id="GO:0008483">
    <property type="term" value="F:transaminase activity"/>
    <property type="evidence" value="ECO:0007669"/>
    <property type="project" value="UniProtKB-KW"/>
</dbReference>
<dbReference type="PANTHER" id="PTHR42885:SF2">
    <property type="entry name" value="HISTIDINOL-PHOSPHATE AMINOTRANSFERASE"/>
    <property type="match status" value="1"/>
</dbReference>
<evidence type="ECO:0000256" key="1">
    <source>
        <dbReference type="ARBA" id="ARBA00001933"/>
    </source>
</evidence>
<dbReference type="eggNOG" id="COG0079">
    <property type="taxonomic scope" value="Bacteria"/>
</dbReference>
<dbReference type="Pfam" id="PF00155">
    <property type="entry name" value="Aminotran_1_2"/>
    <property type="match status" value="1"/>
</dbReference>
<reference evidence="7 8" key="1">
    <citation type="journal article" date="2003" name="Nature">
        <title>Genome divergence in two Prochlorococcus ecotypes reflects oceanic niche differentiation.</title>
        <authorList>
            <person name="Rocap G."/>
            <person name="Larimer F.W."/>
            <person name="Lamerdin J.E."/>
            <person name="Malfatti S."/>
            <person name="Chain P."/>
            <person name="Ahlgren N.A."/>
            <person name="Arellano A."/>
            <person name="Coleman M."/>
            <person name="Hauser L."/>
            <person name="Hess W.R."/>
            <person name="Johnson Z.I."/>
            <person name="Land M.L."/>
            <person name="Lindell D."/>
            <person name="Post A.F."/>
            <person name="Regala W."/>
            <person name="Shah M."/>
            <person name="Shaw S.L."/>
            <person name="Steglich C."/>
            <person name="Sullivan M.B."/>
            <person name="Ting C.S."/>
            <person name="Tolonen A."/>
            <person name="Webb E.A."/>
            <person name="Zinser E.R."/>
            <person name="Chisholm S.W."/>
        </authorList>
    </citation>
    <scope>NUCLEOTIDE SEQUENCE [LARGE SCALE GENOMIC DNA]</scope>
    <source>
        <strain evidence="8">CCMP1986 / NIES-2087 / MED4</strain>
    </source>
</reference>
<proteinExistence type="inferred from homology"/>
<comment type="cofactor">
    <cofactor evidence="1 5">
        <name>pyridoxal 5'-phosphate</name>
        <dbReference type="ChEBI" id="CHEBI:597326"/>
    </cofactor>
</comment>
<sequence>MNEFDQINNLSPLPRKEIINMQSYSAPLENRRNLLRLDFNENTLGPSQRVYEAIKDINLNQISIYPEYNLLKKFVSNHYYESRQFDSEEIGLFNGADAAINAIFNSFGDRDEIFLTTNPTFGYYSPCSEIQGMRKITCAYEGENFLFPIKRFKEKIIKYKPKLIFICNPNNPTGTVVSAQEIIKLANLNKNSLIVVDELYEKFNGDSLLPVIDFKKIKNIVVIQSLSKTAGLAGLRIGFAFGHKSIMQYINKVTGPYDVNSFAVTAALAALNDKSYIDDYVSEVKKARVLIEKKFESIAIRKHFGGGNYFLIWPKKNPEILTRQMREKGILIREMKNKKDIENSIRVSIGTQEQMSLFWSTYKKLDLNN</sequence>
<dbReference type="InterPro" id="IPR015422">
    <property type="entry name" value="PyrdxlP-dep_Trfase_small"/>
</dbReference>
<name>Q7V397_PROMP</name>
<dbReference type="CDD" id="cd00609">
    <property type="entry name" value="AAT_like"/>
    <property type="match status" value="1"/>
</dbReference>
<keyword evidence="4" id="KW-0663">Pyridoxal phosphate</keyword>
<evidence type="ECO:0000259" key="6">
    <source>
        <dbReference type="Pfam" id="PF00155"/>
    </source>
</evidence>
<evidence type="ECO:0000256" key="2">
    <source>
        <dbReference type="ARBA" id="ARBA00022576"/>
    </source>
</evidence>
<dbReference type="STRING" id="59919.PMM0186"/>
<dbReference type="EMBL" id="BX548174">
    <property type="protein sequence ID" value="CAE18645.1"/>
    <property type="molecule type" value="Genomic_DNA"/>
</dbReference>
<dbReference type="PROSITE" id="PS00105">
    <property type="entry name" value="AA_TRANSFER_CLASS_1"/>
    <property type="match status" value="1"/>
</dbReference>
<evidence type="ECO:0000256" key="4">
    <source>
        <dbReference type="ARBA" id="ARBA00022898"/>
    </source>
</evidence>
<dbReference type="GO" id="GO:0030170">
    <property type="term" value="F:pyridoxal phosphate binding"/>
    <property type="evidence" value="ECO:0007669"/>
    <property type="project" value="InterPro"/>
</dbReference>
<dbReference type="HOGENOM" id="CLU_017584_3_1_3"/>